<evidence type="ECO:0000313" key="3">
    <source>
        <dbReference type="Proteomes" id="UP000002007"/>
    </source>
</evidence>
<dbReference type="AlphaFoldDB" id="A9WSD9"/>
<dbReference type="STRING" id="288705.RSal33209_1994"/>
<protein>
    <recommendedName>
        <fullName evidence="4">AbiEi antitoxin C-terminal domain-containing protein</fullName>
    </recommendedName>
</protein>
<dbReference type="RefSeq" id="WP_012245397.1">
    <property type="nucleotide sequence ID" value="NC_010168.1"/>
</dbReference>
<sequence length="227" mass="24684">MTPPALSPWPRRAPEAVGSRNQVSSVAGPADLLAPGQMFSNVELRAMEIDGVLDRVFGSGYLPKGARQHAEHRAIAMSLEIPANLVHRVILGRFSAAWVYGCGERPSRVTALIDHKRRAGALPPFSSLQVHEVTLGRFDVAQLAGIRITTVLRTAVDLAFQQAYTAPGWPDPVAILWLMTQKAELGCPLSLVHQAIETLPRVPHKQRALARVNNLIQNGHPVQNLAS</sequence>
<reference evidence="3" key="1">
    <citation type="journal article" date="2008" name="J. Bacteriol.">
        <title>Genome sequence of the fish pathogen Renibacterium salmoninarum suggests reductive evolution away from an environmental Arthrobacter ancestor.</title>
        <authorList>
            <person name="Wiens G.D."/>
            <person name="Rockey D.D."/>
            <person name="Wu Z."/>
            <person name="Chang J."/>
            <person name="Levy R."/>
            <person name="Crane S."/>
            <person name="Chen D.S."/>
            <person name="Capri G.R."/>
            <person name="Burnett J.R."/>
            <person name="Sudheesh P.S."/>
            <person name="Schipma M.J."/>
            <person name="Burd H."/>
            <person name="Bhattacharyya A."/>
            <person name="Rhodes L.D."/>
            <person name="Kaul R."/>
            <person name="Strom M.S."/>
        </authorList>
    </citation>
    <scope>NUCLEOTIDE SEQUENCE [LARGE SCALE GENOMIC DNA]</scope>
    <source>
        <strain evidence="3">ATCC 33209 / DSM 20767 / JCM 11484 / NBRC 15589 / NCIMB 2235</strain>
    </source>
</reference>
<dbReference type="HOGENOM" id="CLU_098535_0_0_11"/>
<gene>
    <name evidence="2" type="ordered locus">RSal33209_1994</name>
</gene>
<evidence type="ECO:0008006" key="4">
    <source>
        <dbReference type="Google" id="ProtNLM"/>
    </source>
</evidence>
<evidence type="ECO:0000313" key="2">
    <source>
        <dbReference type="EMBL" id="ABY23727.1"/>
    </source>
</evidence>
<organism evidence="2 3">
    <name type="scientific">Renibacterium salmoninarum (strain ATCC 33209 / DSM 20767 / JCM 11484 / NBRC 15589 / NCIMB 2235)</name>
    <dbReference type="NCBI Taxonomy" id="288705"/>
    <lineage>
        <taxon>Bacteria</taxon>
        <taxon>Bacillati</taxon>
        <taxon>Actinomycetota</taxon>
        <taxon>Actinomycetes</taxon>
        <taxon>Micrococcales</taxon>
        <taxon>Micrococcaceae</taxon>
        <taxon>Renibacterium</taxon>
    </lineage>
</organism>
<feature type="region of interest" description="Disordered" evidence="1">
    <location>
        <begin position="1"/>
        <end position="21"/>
    </location>
</feature>
<accession>A9WSD9</accession>
<dbReference type="eggNOG" id="ENOG5033J1V">
    <property type="taxonomic scope" value="Bacteria"/>
</dbReference>
<proteinExistence type="predicted"/>
<evidence type="ECO:0000256" key="1">
    <source>
        <dbReference type="SAM" id="MobiDB-lite"/>
    </source>
</evidence>
<dbReference type="Proteomes" id="UP000002007">
    <property type="component" value="Chromosome"/>
</dbReference>
<dbReference type="EMBL" id="CP000910">
    <property type="protein sequence ID" value="ABY23727.1"/>
    <property type="molecule type" value="Genomic_DNA"/>
</dbReference>
<dbReference type="KEGG" id="rsa:RSal33209_1994"/>
<keyword evidence="3" id="KW-1185">Reference proteome</keyword>
<name>A9WSD9_RENSM</name>